<accession>A0A0L6JMW6</accession>
<evidence type="ECO:0000313" key="2">
    <source>
        <dbReference type="EMBL" id="KNY26717.1"/>
    </source>
</evidence>
<dbReference type="STRING" id="398512.Bccel_1982"/>
<proteinExistence type="predicted"/>
<dbReference type="NCBIfam" id="TIGR01662">
    <property type="entry name" value="HAD-SF-IIIA"/>
    <property type="match status" value="1"/>
</dbReference>
<dbReference type="OrthoDB" id="9787572at2"/>
<dbReference type="EMBL" id="LGTC01000001">
    <property type="protein sequence ID" value="KNY26717.1"/>
    <property type="molecule type" value="Genomic_DNA"/>
</dbReference>
<reference evidence="3" key="1">
    <citation type="submission" date="2015-07" db="EMBL/GenBank/DDBJ databases">
        <title>Near-Complete Genome Sequence of the Cellulolytic Bacterium Bacteroides (Pseudobacteroides) cellulosolvens ATCC 35603.</title>
        <authorList>
            <person name="Dassa B."/>
            <person name="Utturkar S.M."/>
            <person name="Klingeman D.M."/>
            <person name="Hurt R.A."/>
            <person name="Keller M."/>
            <person name="Xu J."/>
            <person name="Reddy Y.H.K."/>
            <person name="Borovok I."/>
            <person name="Grinberg I.R."/>
            <person name="Lamed R."/>
            <person name="Zhivin O."/>
            <person name="Bayer E.A."/>
            <person name="Brown S.D."/>
        </authorList>
    </citation>
    <scope>NUCLEOTIDE SEQUENCE [LARGE SCALE GENOMIC DNA]</scope>
    <source>
        <strain evidence="3">DSM 2933</strain>
    </source>
</reference>
<name>A0A0L6JMW6_9FIRM</name>
<dbReference type="RefSeq" id="WP_050753323.1">
    <property type="nucleotide sequence ID" value="NZ_JQKC01000006.1"/>
</dbReference>
<dbReference type="NCBIfam" id="TIGR01668">
    <property type="entry name" value="YqeG_hyp_ppase"/>
    <property type="match status" value="1"/>
</dbReference>
<comment type="caution">
    <text evidence="2">The sequence shown here is derived from an EMBL/GenBank/DDBJ whole genome shotgun (WGS) entry which is preliminary data.</text>
</comment>
<dbReference type="AlphaFoldDB" id="A0A0L6JMW6"/>
<dbReference type="InterPro" id="IPR006549">
    <property type="entry name" value="HAD-SF_hydro_IIIA"/>
</dbReference>
<protein>
    <submittedName>
        <fullName evidence="2">HAD superfamily (Subfamily IIIA) phosphatase, TIGR01668</fullName>
    </submittedName>
</protein>
<organism evidence="2 3">
    <name type="scientific">Pseudobacteroides cellulosolvens ATCC 35603 = DSM 2933</name>
    <dbReference type="NCBI Taxonomy" id="398512"/>
    <lineage>
        <taxon>Bacteria</taxon>
        <taxon>Bacillati</taxon>
        <taxon>Bacillota</taxon>
        <taxon>Clostridia</taxon>
        <taxon>Eubacteriales</taxon>
        <taxon>Oscillospiraceae</taxon>
        <taxon>Pseudobacteroides</taxon>
    </lineage>
</organism>
<dbReference type="InterPro" id="IPR010021">
    <property type="entry name" value="PGPP1/Gep4"/>
</dbReference>
<feature type="region of interest" description="Disordered" evidence="1">
    <location>
        <begin position="174"/>
        <end position="196"/>
    </location>
</feature>
<evidence type="ECO:0000256" key="1">
    <source>
        <dbReference type="SAM" id="MobiDB-lite"/>
    </source>
</evidence>
<dbReference type="GO" id="GO:0008962">
    <property type="term" value="F:phosphatidylglycerophosphatase activity"/>
    <property type="evidence" value="ECO:0007669"/>
    <property type="project" value="InterPro"/>
</dbReference>
<dbReference type="SUPFAM" id="SSF56784">
    <property type="entry name" value="HAD-like"/>
    <property type="match status" value="1"/>
</dbReference>
<dbReference type="eggNOG" id="COG2179">
    <property type="taxonomic scope" value="Bacteria"/>
</dbReference>
<dbReference type="InterPro" id="IPR036412">
    <property type="entry name" value="HAD-like_sf"/>
</dbReference>
<gene>
    <name evidence="2" type="ORF">Bccel_1982</name>
</gene>
<dbReference type="Gene3D" id="3.40.50.1000">
    <property type="entry name" value="HAD superfamily/HAD-like"/>
    <property type="match status" value="1"/>
</dbReference>
<dbReference type="Proteomes" id="UP000036923">
    <property type="component" value="Unassembled WGS sequence"/>
</dbReference>
<evidence type="ECO:0000313" key="3">
    <source>
        <dbReference type="Proteomes" id="UP000036923"/>
    </source>
</evidence>
<feature type="compositionally biased region" description="Low complexity" evidence="1">
    <location>
        <begin position="186"/>
        <end position="196"/>
    </location>
</feature>
<sequence>MLEKFFPDVIVDKVQDINLDDLRKKGIKGLVLDIDNTLVAQFTMNASEDIKEWIQRVKDMGFLPCIISNASKKRVAAFNTGLDIPAIHRAYKPSPNSYLRAATLLGIKCSEIAAVGDQIFTDIYGGNRINMYTILVKPIDKKEILFVKLKRHVERFVLFRHSKAAYNKNSKLKRTRWKEKSAVRHSSSNSSKGGNS</sequence>
<keyword evidence="3" id="KW-1185">Reference proteome</keyword>
<dbReference type="Pfam" id="PF00702">
    <property type="entry name" value="Hydrolase"/>
    <property type="match status" value="1"/>
</dbReference>
<dbReference type="InterPro" id="IPR023214">
    <property type="entry name" value="HAD_sf"/>
</dbReference>